<dbReference type="EMBL" id="CP000393">
    <property type="protein sequence ID" value="ABG52568.1"/>
    <property type="molecule type" value="Genomic_DNA"/>
</dbReference>
<protein>
    <submittedName>
        <fullName evidence="1">Uncharacterized protein</fullName>
    </submittedName>
</protein>
<name>Q10YV6_TRIEI</name>
<reference evidence="1" key="1">
    <citation type="submission" date="2006-06" db="EMBL/GenBank/DDBJ databases">
        <title>Complete sequence of Trichodesmium erythraeum IMS101.</title>
        <authorList>
            <consortium name="US DOE Joint Genome Institute"/>
            <person name="Copeland A."/>
            <person name="Lucas S."/>
            <person name="Lapidus A."/>
            <person name="Barry K."/>
            <person name="Detter J.C."/>
            <person name="Glavina del Rio T."/>
            <person name="Hammon N."/>
            <person name="Israni S."/>
            <person name="Dalin E."/>
            <person name="Tice H."/>
            <person name="Pitluck S."/>
            <person name="Kiss H."/>
            <person name="Munk A.C."/>
            <person name="Brettin T."/>
            <person name="Bruce D."/>
            <person name="Han C."/>
            <person name="Tapia R."/>
            <person name="Gilna P."/>
            <person name="Schmutz J."/>
            <person name="Larimer F."/>
            <person name="Land M."/>
            <person name="Hauser L."/>
            <person name="Kyrpides N."/>
            <person name="Kim E."/>
            <person name="Richardson P."/>
        </authorList>
    </citation>
    <scope>NUCLEOTIDE SEQUENCE [LARGE SCALE GENOMIC DNA]</scope>
    <source>
        <strain evidence="1">IMS101</strain>
    </source>
</reference>
<dbReference type="KEGG" id="ter:Tery_3478"/>
<sequence>MGWGAYRLPLGQFLISDCLWGNLKVKQKLTTYLALNHSRIVIENHYLSVVIANYNPPLEVAEVVTNMGFYEFRRQRRVQV</sequence>
<dbReference type="HOGENOM" id="CLU_2588706_0_0_3"/>
<dbReference type="AlphaFoldDB" id="Q10YV6"/>
<evidence type="ECO:0000313" key="1">
    <source>
        <dbReference type="EMBL" id="ABG52568.1"/>
    </source>
</evidence>
<proteinExistence type="predicted"/>
<gene>
    <name evidence="1" type="ordered locus">Tery_3478</name>
</gene>
<dbReference type="RefSeq" id="WP_011612910.1">
    <property type="nucleotide sequence ID" value="NC_008312.1"/>
</dbReference>
<accession>Q10YV6</accession>
<organism evidence="1">
    <name type="scientific">Trichodesmium erythraeum (strain IMS101)</name>
    <dbReference type="NCBI Taxonomy" id="203124"/>
    <lineage>
        <taxon>Bacteria</taxon>
        <taxon>Bacillati</taxon>
        <taxon>Cyanobacteriota</taxon>
        <taxon>Cyanophyceae</taxon>
        <taxon>Oscillatoriophycideae</taxon>
        <taxon>Oscillatoriales</taxon>
        <taxon>Microcoleaceae</taxon>
        <taxon>Trichodesmium</taxon>
    </lineage>
</organism>